<organism evidence="1 2">
    <name type="scientific">Castilleja foliolosa</name>
    <dbReference type="NCBI Taxonomy" id="1961234"/>
    <lineage>
        <taxon>Eukaryota</taxon>
        <taxon>Viridiplantae</taxon>
        <taxon>Streptophyta</taxon>
        <taxon>Embryophyta</taxon>
        <taxon>Tracheophyta</taxon>
        <taxon>Spermatophyta</taxon>
        <taxon>Magnoliopsida</taxon>
        <taxon>eudicotyledons</taxon>
        <taxon>Gunneridae</taxon>
        <taxon>Pentapetalae</taxon>
        <taxon>asterids</taxon>
        <taxon>lamiids</taxon>
        <taxon>Lamiales</taxon>
        <taxon>Orobanchaceae</taxon>
        <taxon>Pedicularideae</taxon>
        <taxon>Castillejinae</taxon>
        <taxon>Castilleja</taxon>
    </lineage>
</organism>
<sequence>MPYEKTQAHNHTPSSFLRSIPSSFLRSDSKAIYKLKGYVLIAAQERQKRGESWDFGLAARGSRLGAATKSNGF</sequence>
<evidence type="ECO:0000313" key="1">
    <source>
        <dbReference type="EMBL" id="KAL3625053.1"/>
    </source>
</evidence>
<gene>
    <name evidence="1" type="ORF">CASFOL_031721</name>
</gene>
<keyword evidence="2" id="KW-1185">Reference proteome</keyword>
<reference evidence="2" key="1">
    <citation type="journal article" date="2024" name="IScience">
        <title>Strigolactones Initiate the Formation of Haustorium-like Structures in Castilleja.</title>
        <authorList>
            <person name="Buerger M."/>
            <person name="Peterson D."/>
            <person name="Chory J."/>
        </authorList>
    </citation>
    <scope>NUCLEOTIDE SEQUENCE [LARGE SCALE GENOMIC DNA]</scope>
</reference>
<comment type="caution">
    <text evidence="1">The sequence shown here is derived from an EMBL/GenBank/DDBJ whole genome shotgun (WGS) entry which is preliminary data.</text>
</comment>
<accession>A0ABD3C6B9</accession>
<dbReference type="EMBL" id="JAVIJP010000053">
    <property type="protein sequence ID" value="KAL3625053.1"/>
    <property type="molecule type" value="Genomic_DNA"/>
</dbReference>
<protein>
    <submittedName>
        <fullName evidence="1">Uncharacterized protein</fullName>
    </submittedName>
</protein>
<name>A0ABD3C6B9_9LAMI</name>
<dbReference type="Proteomes" id="UP001632038">
    <property type="component" value="Unassembled WGS sequence"/>
</dbReference>
<proteinExistence type="predicted"/>
<dbReference type="AlphaFoldDB" id="A0ABD3C6B9"/>
<evidence type="ECO:0000313" key="2">
    <source>
        <dbReference type="Proteomes" id="UP001632038"/>
    </source>
</evidence>